<protein>
    <submittedName>
        <fullName evidence="3">Outer membrane protein beta-barrel domain-containing protein</fullName>
    </submittedName>
</protein>
<feature type="domain" description="Outer membrane protein beta-barrel" evidence="2">
    <location>
        <begin position="28"/>
        <end position="188"/>
    </location>
</feature>
<dbReference type="Proteomes" id="UP000199354">
    <property type="component" value="Unassembled WGS sequence"/>
</dbReference>
<keyword evidence="4" id="KW-1185">Reference proteome</keyword>
<evidence type="ECO:0000259" key="2">
    <source>
        <dbReference type="Pfam" id="PF13568"/>
    </source>
</evidence>
<accession>A0A1G5JBZ3</accession>
<dbReference type="RefSeq" id="WP_091144847.1">
    <property type="nucleotide sequence ID" value="NZ_FMVF01000013.1"/>
</dbReference>
<dbReference type="EMBL" id="FMVF01000013">
    <property type="protein sequence ID" value="SCY85913.1"/>
    <property type="molecule type" value="Genomic_DNA"/>
</dbReference>
<name>A0A1G5JBZ3_9FLAO</name>
<dbReference type="Pfam" id="PF13568">
    <property type="entry name" value="OMP_b-brl_2"/>
    <property type="match status" value="1"/>
</dbReference>
<gene>
    <name evidence="3" type="ORF">SAMN02927903_02637</name>
</gene>
<dbReference type="OrthoDB" id="1143271at2"/>
<sequence length="217" mass="24112">MKKLLLTLALAACPILAVAQWEYRDSNRIGIIGGINHFSLNTDNFDAKPEVGWNAGLSMRGNFYNNFDMVYAMQFSENKFSVETTNPLTAQKKDVGFKLPSAQISLMLSYKIVEHHLSIEFGPMLQVNDKFKIDDDANVNNIIDGTTFKAGDIRKISKFNFYPVAGVTFGIKHLRGNIQYAYGLNNILGNLNDTGLYPGTKFKGNAGILSGNLIIYL</sequence>
<proteinExistence type="predicted"/>
<dbReference type="InterPro" id="IPR025665">
    <property type="entry name" value="Beta-barrel_OMP_2"/>
</dbReference>
<feature type="chain" id="PRO_5011596864" evidence="1">
    <location>
        <begin position="20"/>
        <end position="217"/>
    </location>
</feature>
<keyword evidence="1" id="KW-0732">Signal</keyword>
<organism evidence="3 4">
    <name type="scientific">Flavobacterium caeni</name>
    <dbReference type="NCBI Taxonomy" id="490189"/>
    <lineage>
        <taxon>Bacteria</taxon>
        <taxon>Pseudomonadati</taxon>
        <taxon>Bacteroidota</taxon>
        <taxon>Flavobacteriia</taxon>
        <taxon>Flavobacteriales</taxon>
        <taxon>Flavobacteriaceae</taxon>
        <taxon>Flavobacterium</taxon>
    </lineage>
</organism>
<evidence type="ECO:0000256" key="1">
    <source>
        <dbReference type="SAM" id="SignalP"/>
    </source>
</evidence>
<feature type="signal peptide" evidence="1">
    <location>
        <begin position="1"/>
        <end position="19"/>
    </location>
</feature>
<dbReference type="AlphaFoldDB" id="A0A1G5JBZ3"/>
<evidence type="ECO:0000313" key="3">
    <source>
        <dbReference type="EMBL" id="SCY85913.1"/>
    </source>
</evidence>
<evidence type="ECO:0000313" key="4">
    <source>
        <dbReference type="Proteomes" id="UP000199354"/>
    </source>
</evidence>
<reference evidence="3 4" key="1">
    <citation type="submission" date="2016-10" db="EMBL/GenBank/DDBJ databases">
        <authorList>
            <person name="de Groot N.N."/>
        </authorList>
    </citation>
    <scope>NUCLEOTIDE SEQUENCE [LARGE SCALE GENOMIC DNA]</scope>
    <source>
        <strain evidence="3 4">CGMCC 1.7031</strain>
    </source>
</reference>
<dbReference type="STRING" id="490189.SAMN02927903_02637"/>